<dbReference type="AlphaFoldDB" id="A0AAX2GY59"/>
<proteinExistence type="predicted"/>
<keyword evidence="4" id="KW-0238">DNA-binding</keyword>
<name>A0AAX2GY59_9FLAO</name>
<evidence type="ECO:0000256" key="1">
    <source>
        <dbReference type="ARBA" id="ARBA00023015"/>
    </source>
</evidence>
<evidence type="ECO:0000313" key="4">
    <source>
        <dbReference type="EMBL" id="SNV06029.1"/>
    </source>
</evidence>
<dbReference type="SMART" id="SM00342">
    <property type="entry name" value="HTH_ARAC"/>
    <property type="match status" value="1"/>
</dbReference>
<dbReference type="InterPro" id="IPR009057">
    <property type="entry name" value="Homeodomain-like_sf"/>
</dbReference>
<accession>A0AAX2GY59</accession>
<dbReference type="Pfam" id="PF12833">
    <property type="entry name" value="HTH_18"/>
    <property type="match status" value="1"/>
</dbReference>
<dbReference type="PANTHER" id="PTHR47893">
    <property type="entry name" value="REGULATORY PROTEIN PCHR"/>
    <property type="match status" value="1"/>
</dbReference>
<dbReference type="GO" id="GO:0043565">
    <property type="term" value="F:sequence-specific DNA binding"/>
    <property type="evidence" value="ECO:0007669"/>
    <property type="project" value="InterPro"/>
</dbReference>
<dbReference type="InterPro" id="IPR053142">
    <property type="entry name" value="PchR_regulatory_protein"/>
</dbReference>
<dbReference type="EMBL" id="LT906449">
    <property type="protein sequence ID" value="SNV06029.1"/>
    <property type="molecule type" value="Genomic_DNA"/>
</dbReference>
<dbReference type="PROSITE" id="PS01124">
    <property type="entry name" value="HTH_ARAC_FAMILY_2"/>
    <property type="match status" value="1"/>
</dbReference>
<reference evidence="4 5" key="1">
    <citation type="submission" date="2017-06" db="EMBL/GenBank/DDBJ databases">
        <authorList>
            <consortium name="Pathogen Informatics"/>
        </authorList>
    </citation>
    <scope>NUCLEOTIDE SEQUENCE [LARGE SCALE GENOMIC DNA]</scope>
    <source>
        <strain evidence="4 5">NCTC12947</strain>
    </source>
</reference>
<keyword evidence="2" id="KW-0804">Transcription</keyword>
<evidence type="ECO:0000313" key="5">
    <source>
        <dbReference type="Proteomes" id="UP000215539"/>
    </source>
</evidence>
<organism evidence="4 5">
    <name type="scientific">Capnocytophaga haemolytica</name>
    <dbReference type="NCBI Taxonomy" id="45243"/>
    <lineage>
        <taxon>Bacteria</taxon>
        <taxon>Pseudomonadati</taxon>
        <taxon>Bacteroidota</taxon>
        <taxon>Flavobacteriia</taxon>
        <taxon>Flavobacteriales</taxon>
        <taxon>Flavobacteriaceae</taxon>
        <taxon>Capnocytophaga</taxon>
    </lineage>
</organism>
<evidence type="ECO:0000256" key="2">
    <source>
        <dbReference type="ARBA" id="ARBA00023163"/>
    </source>
</evidence>
<keyword evidence="1" id="KW-0805">Transcription regulation</keyword>
<evidence type="ECO:0000259" key="3">
    <source>
        <dbReference type="PROSITE" id="PS01124"/>
    </source>
</evidence>
<dbReference type="Proteomes" id="UP000215539">
    <property type="component" value="Chromosome 1"/>
</dbReference>
<dbReference type="RefSeq" id="WP_074861041.1">
    <property type="nucleotide sequence ID" value="NZ_CP014227.1"/>
</dbReference>
<dbReference type="InterPro" id="IPR018060">
    <property type="entry name" value="HTH_AraC"/>
</dbReference>
<sequence>MRHINAENIEELALSQVHNSMKQEFLFDSQEIGSHTLYRGQSCFSEDVLLEGREDIPLVRFCYMRQSKYGLCMETPHLGNMHIRKGEYILFFSKEGYHIQEAFKQDDLCEGITINVNAAHFQSIAEQYSEVFMPHFERYEAGKGFFLTEKPCYTKHFEVVQILRQLQDHQLLGNSANVYADLKVLELFLLLFTEAEGRAVGKYRKHAADCDRLEEVQHIITSDLWHTPSIEVLAHKVGLNPTKLCVSFKEAYGTTVYGYLFEHKMQLARRLLTETDMNVSEVAWECGYTYVSHFSKAFKKRWGVVPSLMSKE</sequence>
<feature type="domain" description="HTH araC/xylS-type" evidence="3">
    <location>
        <begin position="214"/>
        <end position="312"/>
    </location>
</feature>
<dbReference type="Gene3D" id="1.10.10.60">
    <property type="entry name" value="Homeodomain-like"/>
    <property type="match status" value="1"/>
</dbReference>
<dbReference type="GO" id="GO:0003700">
    <property type="term" value="F:DNA-binding transcription factor activity"/>
    <property type="evidence" value="ECO:0007669"/>
    <property type="project" value="InterPro"/>
</dbReference>
<dbReference type="PANTHER" id="PTHR47893:SF1">
    <property type="entry name" value="REGULATORY PROTEIN PCHR"/>
    <property type="match status" value="1"/>
</dbReference>
<dbReference type="SUPFAM" id="SSF46689">
    <property type="entry name" value="Homeodomain-like"/>
    <property type="match status" value="2"/>
</dbReference>
<protein>
    <submittedName>
        <fullName evidence="4">DNA-binding transcriptional regulator AraC</fullName>
    </submittedName>
</protein>
<gene>
    <name evidence="4" type="ORF">SAMEA44541418_00677</name>
</gene>